<proteinExistence type="predicted"/>
<evidence type="ECO:0008006" key="4">
    <source>
        <dbReference type="Google" id="ProtNLM"/>
    </source>
</evidence>
<keyword evidence="3" id="KW-1185">Reference proteome</keyword>
<protein>
    <recommendedName>
        <fullName evidence="4">DUF3017 domain-containing protein</fullName>
    </recommendedName>
</protein>
<evidence type="ECO:0000313" key="2">
    <source>
        <dbReference type="EMBL" id="MFC5729536.1"/>
    </source>
</evidence>
<feature type="transmembrane region" description="Helical" evidence="1">
    <location>
        <begin position="64"/>
        <end position="86"/>
    </location>
</feature>
<keyword evidence="1" id="KW-0812">Transmembrane</keyword>
<feature type="transmembrane region" description="Helical" evidence="1">
    <location>
        <begin position="15"/>
        <end position="43"/>
    </location>
</feature>
<comment type="caution">
    <text evidence="2">The sequence shown here is derived from an EMBL/GenBank/DDBJ whole genome shotgun (WGS) entry which is preliminary data.</text>
</comment>
<evidence type="ECO:0000256" key="1">
    <source>
        <dbReference type="SAM" id="Phobius"/>
    </source>
</evidence>
<accession>A0ABW0ZF56</accession>
<dbReference type="RefSeq" id="WP_136433963.1">
    <property type="nucleotide sequence ID" value="NZ_JBHSNS010000004.1"/>
</dbReference>
<organism evidence="2 3">
    <name type="scientific">Nocardioides vastitatis</name>
    <dbReference type="NCBI Taxonomy" id="2568655"/>
    <lineage>
        <taxon>Bacteria</taxon>
        <taxon>Bacillati</taxon>
        <taxon>Actinomycetota</taxon>
        <taxon>Actinomycetes</taxon>
        <taxon>Propionibacteriales</taxon>
        <taxon>Nocardioidaceae</taxon>
        <taxon>Nocardioides</taxon>
    </lineage>
</organism>
<gene>
    <name evidence="2" type="ORF">ACFPQB_11465</name>
</gene>
<keyword evidence="1" id="KW-0472">Membrane</keyword>
<dbReference type="EMBL" id="JBHSNS010000004">
    <property type="protein sequence ID" value="MFC5729536.1"/>
    <property type="molecule type" value="Genomic_DNA"/>
</dbReference>
<sequence>MARVQAMRGWWLPGIWSLFAVLTLARGRLVLGALLLCIAFILVEDKVGERWEERHPRLVRVADWTTRVLAGAAIAYLLWLLGANLYDA</sequence>
<evidence type="ECO:0000313" key="3">
    <source>
        <dbReference type="Proteomes" id="UP001596072"/>
    </source>
</evidence>
<keyword evidence="1" id="KW-1133">Transmembrane helix</keyword>
<reference evidence="3" key="1">
    <citation type="journal article" date="2019" name="Int. J. Syst. Evol. Microbiol.">
        <title>The Global Catalogue of Microorganisms (GCM) 10K type strain sequencing project: providing services to taxonomists for standard genome sequencing and annotation.</title>
        <authorList>
            <consortium name="The Broad Institute Genomics Platform"/>
            <consortium name="The Broad Institute Genome Sequencing Center for Infectious Disease"/>
            <person name="Wu L."/>
            <person name="Ma J."/>
        </authorList>
    </citation>
    <scope>NUCLEOTIDE SEQUENCE [LARGE SCALE GENOMIC DNA]</scope>
    <source>
        <strain evidence="3">YIM 94188</strain>
    </source>
</reference>
<dbReference type="Proteomes" id="UP001596072">
    <property type="component" value="Unassembled WGS sequence"/>
</dbReference>
<name>A0ABW0ZF56_9ACTN</name>